<evidence type="ECO:0008006" key="4">
    <source>
        <dbReference type="Google" id="ProtNLM"/>
    </source>
</evidence>
<evidence type="ECO:0000313" key="2">
    <source>
        <dbReference type="EMBL" id="KAJ3220890.1"/>
    </source>
</evidence>
<comment type="caution">
    <text evidence="2">The sequence shown here is derived from an EMBL/GenBank/DDBJ whole genome shotgun (WGS) entry which is preliminary data.</text>
</comment>
<evidence type="ECO:0000313" key="3">
    <source>
        <dbReference type="Proteomes" id="UP001211065"/>
    </source>
</evidence>
<reference evidence="2" key="1">
    <citation type="submission" date="2020-05" db="EMBL/GenBank/DDBJ databases">
        <title>Phylogenomic resolution of chytrid fungi.</title>
        <authorList>
            <person name="Stajich J.E."/>
            <person name="Amses K."/>
            <person name="Simmons R."/>
            <person name="Seto K."/>
            <person name="Myers J."/>
            <person name="Bonds A."/>
            <person name="Quandt C.A."/>
            <person name="Barry K."/>
            <person name="Liu P."/>
            <person name="Grigoriev I."/>
            <person name="Longcore J.E."/>
            <person name="James T.Y."/>
        </authorList>
    </citation>
    <scope>NUCLEOTIDE SEQUENCE</scope>
    <source>
        <strain evidence="2">JEL0476</strain>
    </source>
</reference>
<protein>
    <recommendedName>
        <fullName evidence="4">Tudor domain-containing protein</fullName>
    </recommendedName>
</protein>
<organism evidence="2 3">
    <name type="scientific">Clydaea vesicula</name>
    <dbReference type="NCBI Taxonomy" id="447962"/>
    <lineage>
        <taxon>Eukaryota</taxon>
        <taxon>Fungi</taxon>
        <taxon>Fungi incertae sedis</taxon>
        <taxon>Chytridiomycota</taxon>
        <taxon>Chytridiomycota incertae sedis</taxon>
        <taxon>Chytridiomycetes</taxon>
        <taxon>Lobulomycetales</taxon>
        <taxon>Lobulomycetaceae</taxon>
        <taxon>Clydaea</taxon>
    </lineage>
</organism>
<accession>A0AAD5U1D1</accession>
<sequence>MTDSPYDFQISQVELAIQRDPTNNELKKLKENLIELRKLEEVKKPVKNKVSKKAEVLELKVDSKDNNNNKDIILRTWSKGQTVLAKYFKDNEYYEASINDIKDDGNGKILYQVLFKSFSNNSTEFWLKGNEIKDFLVDSFGKEKKSSSSNVEKKRMILEVFKEKKKQKLEEEKYSEGKQKSWQSFKNNKKGGVKVTKKSLPTTPLLLPTDGKLTGYKKREKHIYDLN</sequence>
<keyword evidence="3" id="KW-1185">Reference proteome</keyword>
<feature type="region of interest" description="Disordered" evidence="1">
    <location>
        <begin position="172"/>
        <end position="196"/>
    </location>
</feature>
<dbReference type="Proteomes" id="UP001211065">
    <property type="component" value="Unassembled WGS sequence"/>
</dbReference>
<dbReference type="Gene3D" id="2.30.30.140">
    <property type="match status" value="1"/>
</dbReference>
<dbReference type="EMBL" id="JADGJW010000265">
    <property type="protein sequence ID" value="KAJ3220890.1"/>
    <property type="molecule type" value="Genomic_DNA"/>
</dbReference>
<name>A0AAD5U1D1_9FUNG</name>
<gene>
    <name evidence="2" type="ORF">HK099_003919</name>
</gene>
<dbReference type="AlphaFoldDB" id="A0AAD5U1D1"/>
<evidence type="ECO:0000256" key="1">
    <source>
        <dbReference type="SAM" id="MobiDB-lite"/>
    </source>
</evidence>
<proteinExistence type="predicted"/>
<feature type="compositionally biased region" description="Basic residues" evidence="1">
    <location>
        <begin position="187"/>
        <end position="196"/>
    </location>
</feature>